<dbReference type="Proteomes" id="UP000027778">
    <property type="component" value="Unassembled WGS sequence"/>
</dbReference>
<dbReference type="InterPro" id="IPR007325">
    <property type="entry name" value="KFase/CYL"/>
</dbReference>
<accession>A0A073KCV8</accession>
<keyword evidence="1" id="KW-0378">Hydrolase</keyword>
<dbReference type="GO" id="GO:0004061">
    <property type="term" value="F:arylformamidase activity"/>
    <property type="evidence" value="ECO:0007669"/>
    <property type="project" value="InterPro"/>
</dbReference>
<dbReference type="Pfam" id="PF04199">
    <property type="entry name" value="Cyclase"/>
    <property type="match status" value="1"/>
</dbReference>
<protein>
    <submittedName>
        <fullName evidence="1">Metal-dependent hydrolase</fullName>
    </submittedName>
</protein>
<dbReference type="AlphaFoldDB" id="A0A073KCV8"/>
<dbReference type="GO" id="GO:0019441">
    <property type="term" value="P:L-tryptophan catabolic process to kynurenine"/>
    <property type="evidence" value="ECO:0007669"/>
    <property type="project" value="InterPro"/>
</dbReference>
<dbReference type="eggNOG" id="COG1878">
    <property type="taxonomic scope" value="Bacteria"/>
</dbReference>
<dbReference type="RefSeq" id="WP_033674481.1">
    <property type="nucleotide sequence ID" value="NZ_JOTM01000007.1"/>
</dbReference>
<dbReference type="InterPro" id="IPR037175">
    <property type="entry name" value="KFase_sf"/>
</dbReference>
<comment type="caution">
    <text evidence="1">The sequence shown here is derived from an EMBL/GenBank/DDBJ whole genome shotgun (WGS) entry which is preliminary data.</text>
</comment>
<dbReference type="Gene3D" id="3.50.30.50">
    <property type="entry name" value="Putative cyclase"/>
    <property type="match status" value="1"/>
</dbReference>
<reference evidence="1 2" key="1">
    <citation type="submission" date="2014-06" db="EMBL/GenBank/DDBJ databases">
        <title>Draft genome sequence of Bacillus gaemokensis JCM 15801 (MCCC 1A00707).</title>
        <authorList>
            <person name="Lai Q."/>
            <person name="Liu Y."/>
            <person name="Shao Z."/>
        </authorList>
    </citation>
    <scope>NUCLEOTIDE SEQUENCE [LARGE SCALE GENOMIC DNA]</scope>
    <source>
        <strain evidence="1 2">JCM 15801</strain>
    </source>
</reference>
<dbReference type="EMBL" id="JOTM01000007">
    <property type="protein sequence ID" value="KEK24400.1"/>
    <property type="molecule type" value="Genomic_DNA"/>
</dbReference>
<dbReference type="STRING" id="574375.AZF08_18775"/>
<evidence type="ECO:0000313" key="1">
    <source>
        <dbReference type="EMBL" id="KEK24400.1"/>
    </source>
</evidence>
<dbReference type="SUPFAM" id="SSF102198">
    <property type="entry name" value="Putative cyclase"/>
    <property type="match status" value="1"/>
</dbReference>
<dbReference type="PANTHER" id="PTHR31118:SF32">
    <property type="entry name" value="KYNURENINE FORMAMIDASE"/>
    <property type="match status" value="1"/>
</dbReference>
<gene>
    <name evidence="1" type="ORF">BAGA_27045</name>
</gene>
<keyword evidence="2" id="KW-1185">Reference proteome</keyword>
<evidence type="ECO:0000313" key="2">
    <source>
        <dbReference type="Proteomes" id="UP000027778"/>
    </source>
</evidence>
<dbReference type="OrthoDB" id="9796085at2"/>
<organism evidence="1 2">
    <name type="scientific">Bacillus gaemokensis</name>
    <dbReference type="NCBI Taxonomy" id="574375"/>
    <lineage>
        <taxon>Bacteria</taxon>
        <taxon>Bacillati</taxon>
        <taxon>Bacillota</taxon>
        <taxon>Bacilli</taxon>
        <taxon>Bacillales</taxon>
        <taxon>Bacillaceae</taxon>
        <taxon>Bacillus</taxon>
        <taxon>Bacillus cereus group</taxon>
    </lineage>
</organism>
<proteinExistence type="predicted"/>
<name>A0A073KCV8_9BACI</name>
<sequence>MKVIDLSQTFENNMSQFPGTPRIHLEPITSVEKAGFQVTDFHSVVHVGTHCDAPAHFISGATTIDQLPLDQFVGEAILVDVTHVQERKFPKEVLHGAEVKEGDIVIFHSNLSGKWNTEAYEKEAYHLSEELAEELVRLKVKSVGLDFISPDEVTTETSPIHHILLGNDIYLIENLTNLDAIEAKRFFFSAAPLKIKNSDGAFARAFAVIF</sequence>
<dbReference type="PANTHER" id="PTHR31118">
    <property type="entry name" value="CYCLASE-LIKE PROTEIN 2"/>
    <property type="match status" value="1"/>
</dbReference>